<dbReference type="SUPFAM" id="SSF53474">
    <property type="entry name" value="alpha/beta-Hydrolases"/>
    <property type="match status" value="1"/>
</dbReference>
<keyword evidence="4" id="KW-1185">Reference proteome</keyword>
<evidence type="ECO:0000313" key="3">
    <source>
        <dbReference type="EMBL" id="TFJ92527.1"/>
    </source>
</evidence>
<dbReference type="OrthoDB" id="9765872at2"/>
<dbReference type="GO" id="GO:0016788">
    <property type="term" value="F:hydrolase activity, acting on ester bonds"/>
    <property type="evidence" value="ECO:0007669"/>
    <property type="project" value="InterPro"/>
</dbReference>
<dbReference type="EMBL" id="SRHY01000020">
    <property type="protein sequence ID" value="TFJ92527.1"/>
    <property type="molecule type" value="Genomic_DNA"/>
</dbReference>
<gene>
    <name evidence="3" type="ORF">E4U82_11930</name>
</gene>
<evidence type="ECO:0000313" key="4">
    <source>
        <dbReference type="Proteomes" id="UP000298484"/>
    </source>
</evidence>
<organism evidence="3 4">
    <name type="scientific">Lentibacillus salicampi</name>
    <dbReference type="NCBI Taxonomy" id="175306"/>
    <lineage>
        <taxon>Bacteria</taxon>
        <taxon>Bacillati</taxon>
        <taxon>Bacillota</taxon>
        <taxon>Bacilli</taxon>
        <taxon>Bacillales</taxon>
        <taxon>Bacillaceae</taxon>
        <taxon>Lentibacillus</taxon>
    </lineage>
</organism>
<comment type="caution">
    <text evidence="3">The sequence shown here is derived from an EMBL/GenBank/DDBJ whole genome shotgun (WGS) entry which is preliminary data.</text>
</comment>
<proteinExistence type="predicted"/>
<feature type="signal peptide" evidence="1">
    <location>
        <begin position="1"/>
        <end position="28"/>
    </location>
</feature>
<evidence type="ECO:0000259" key="2">
    <source>
        <dbReference type="Pfam" id="PF07819"/>
    </source>
</evidence>
<dbReference type="Proteomes" id="UP000298484">
    <property type="component" value="Unassembled WGS sequence"/>
</dbReference>
<keyword evidence="1" id="KW-0732">Signal</keyword>
<accession>A0A4Y9ABF2</accession>
<dbReference type="Gene3D" id="3.40.50.1820">
    <property type="entry name" value="alpha/beta hydrolase"/>
    <property type="match status" value="1"/>
</dbReference>
<feature type="domain" description="GPI inositol-deacylase PGAP1-like alpha/beta" evidence="2">
    <location>
        <begin position="128"/>
        <end position="190"/>
    </location>
</feature>
<protein>
    <recommendedName>
        <fullName evidence="2">GPI inositol-deacylase PGAP1-like alpha/beta domain-containing protein</fullName>
    </recommendedName>
</protein>
<dbReference type="InterPro" id="IPR029058">
    <property type="entry name" value="AB_hydrolase_fold"/>
</dbReference>
<dbReference type="RefSeq" id="WP_135110410.1">
    <property type="nucleotide sequence ID" value="NZ_SRHY01000020.1"/>
</dbReference>
<dbReference type="AlphaFoldDB" id="A0A4Y9ABF2"/>
<dbReference type="Pfam" id="PF07819">
    <property type="entry name" value="PGAP1"/>
    <property type="match status" value="1"/>
</dbReference>
<sequence length="530" mass="58217">MKDSLKRLLFFCFGGILMAAFSIPHVVAASAEKPQTPEPILVDEQKSDVTITGKAGNGNSETPGEWYAGAEPPNLVPNAPVLLFVPGLNNIAQVFWEDNDMYQTAYDAGYQTAFVQLHDAGGASADMWDNGELLAEKIREISAHFDALPITIIGHSKGGVDAQSALTYYGAEDYVENVITLSSPHHGSQLADLAYSAWAGWLADLIGSQGEGTYAMQMGHMENFRAKIDAQPLAYHNDYFTLGGTGWGSLFSSTWFGGTYLSQFGENDGVVTTTSSSLPGGHEIMIGDWDHTTIRTGETFRTFEDYISDTRVQRDLALKQDSVSKNSSTFNHWVNGGPLTDEKEKTISLSVEENVEKVQLQLLTADQLSMIKLTDPSGKVLNPEFKNHKETEAYFAGANSKGLVIDHPNPGQWKLHISAEQDDAYLLIADFQTKPKLYHVQKDIQKNQLIYHLDVDSAQIANDSLSAVFHVTDTKNQSSTKTFSVNGSANMTQAMQLDQADTVYNITIDISGKTKEGFVFKRTVVDSVYY</sequence>
<reference evidence="3 4" key="1">
    <citation type="submission" date="2019-03" db="EMBL/GenBank/DDBJ databases">
        <title>Genome sequence of Lentibacillus salicampi ATCC BAA-719.</title>
        <authorList>
            <person name="Maclea K.S."/>
            <person name="Simoes Junior M."/>
        </authorList>
    </citation>
    <scope>NUCLEOTIDE SEQUENCE [LARGE SCALE GENOMIC DNA]</scope>
    <source>
        <strain evidence="3 4">ATCC BAA-719</strain>
    </source>
</reference>
<name>A0A4Y9ABF2_9BACI</name>
<dbReference type="InterPro" id="IPR012908">
    <property type="entry name" value="PGAP1-ab_dom-like"/>
</dbReference>
<feature type="chain" id="PRO_5039597621" description="GPI inositol-deacylase PGAP1-like alpha/beta domain-containing protein" evidence="1">
    <location>
        <begin position="29"/>
        <end position="530"/>
    </location>
</feature>
<evidence type="ECO:0000256" key="1">
    <source>
        <dbReference type="SAM" id="SignalP"/>
    </source>
</evidence>
<dbReference type="ESTHER" id="9baci-a0a4y9abf2">
    <property type="family name" value="BlEst2-lipase-like"/>
</dbReference>